<feature type="chain" id="PRO_5032350831" evidence="1">
    <location>
        <begin position="24"/>
        <end position="397"/>
    </location>
</feature>
<evidence type="ECO:0000313" key="4">
    <source>
        <dbReference type="Proteomes" id="UP000593892"/>
    </source>
</evidence>
<organism evidence="3 4">
    <name type="scientific">Paludibaculum fermentans</name>
    <dbReference type="NCBI Taxonomy" id="1473598"/>
    <lineage>
        <taxon>Bacteria</taxon>
        <taxon>Pseudomonadati</taxon>
        <taxon>Acidobacteriota</taxon>
        <taxon>Terriglobia</taxon>
        <taxon>Bryobacterales</taxon>
        <taxon>Bryobacteraceae</taxon>
        <taxon>Paludibaculum</taxon>
    </lineage>
</organism>
<feature type="signal peptide" evidence="1">
    <location>
        <begin position="1"/>
        <end position="23"/>
    </location>
</feature>
<dbReference type="InterPro" id="IPR002372">
    <property type="entry name" value="PQQ_rpt_dom"/>
</dbReference>
<dbReference type="SUPFAM" id="SSF50998">
    <property type="entry name" value="Quinoprotein alcohol dehydrogenase-like"/>
    <property type="match status" value="2"/>
</dbReference>
<dbReference type="Gene3D" id="2.40.128.630">
    <property type="match status" value="1"/>
</dbReference>
<dbReference type="KEGG" id="pfer:IRI77_10245"/>
<dbReference type="PROSITE" id="PS51318">
    <property type="entry name" value="TAT"/>
    <property type="match status" value="1"/>
</dbReference>
<dbReference type="EMBL" id="CP063849">
    <property type="protein sequence ID" value="QOY90310.1"/>
    <property type="molecule type" value="Genomic_DNA"/>
</dbReference>
<name>A0A7S7SNN3_PALFE</name>
<dbReference type="AlphaFoldDB" id="A0A7S7SNN3"/>
<evidence type="ECO:0000313" key="3">
    <source>
        <dbReference type="EMBL" id="QOY90310.1"/>
    </source>
</evidence>
<accession>A0A7S7SNN3</accession>
<proteinExistence type="predicted"/>
<feature type="domain" description="Pyrrolo-quinoline quinone repeat" evidence="2">
    <location>
        <begin position="121"/>
        <end position="233"/>
    </location>
</feature>
<dbReference type="RefSeq" id="WP_194451975.1">
    <property type="nucleotide sequence ID" value="NZ_CP063849.1"/>
</dbReference>
<protein>
    <submittedName>
        <fullName evidence="3">PQQ-like beta-propeller repeat protein</fullName>
    </submittedName>
</protein>
<dbReference type="InterPro" id="IPR006311">
    <property type="entry name" value="TAT_signal"/>
</dbReference>
<dbReference type="Proteomes" id="UP000593892">
    <property type="component" value="Chromosome"/>
</dbReference>
<dbReference type="PANTHER" id="PTHR34512">
    <property type="entry name" value="CELL SURFACE PROTEIN"/>
    <property type="match status" value="1"/>
</dbReference>
<dbReference type="InterPro" id="IPR018391">
    <property type="entry name" value="PQQ_b-propeller_rpt"/>
</dbReference>
<dbReference type="InterPro" id="IPR015943">
    <property type="entry name" value="WD40/YVTN_repeat-like_dom_sf"/>
</dbReference>
<reference evidence="3 4" key="1">
    <citation type="submission" date="2020-10" db="EMBL/GenBank/DDBJ databases">
        <title>Complete genome sequence of Paludibaculum fermentans P105T, a facultatively anaerobic acidobacterium capable of dissimilatory Fe(III) reduction.</title>
        <authorList>
            <person name="Dedysh S.N."/>
            <person name="Beletsky A.V."/>
            <person name="Kulichevskaya I.S."/>
            <person name="Mardanov A.V."/>
            <person name="Ravin N.V."/>
        </authorList>
    </citation>
    <scope>NUCLEOTIDE SEQUENCE [LARGE SCALE GENOMIC DNA]</scope>
    <source>
        <strain evidence="3 4">P105</strain>
    </source>
</reference>
<dbReference type="InterPro" id="IPR011047">
    <property type="entry name" value="Quinoprotein_ADH-like_sf"/>
</dbReference>
<keyword evidence="1" id="KW-0732">Signal</keyword>
<feature type="domain" description="Pyrrolo-quinoline quinone repeat" evidence="2">
    <location>
        <begin position="51"/>
        <end position="116"/>
    </location>
</feature>
<keyword evidence="4" id="KW-1185">Reference proteome</keyword>
<gene>
    <name evidence="3" type="ORF">IRI77_10245</name>
</gene>
<dbReference type="Pfam" id="PF13360">
    <property type="entry name" value="PQQ_2"/>
    <property type="match status" value="2"/>
</dbReference>
<dbReference type="PANTHER" id="PTHR34512:SF30">
    <property type="entry name" value="OUTER MEMBRANE PROTEIN ASSEMBLY FACTOR BAMB"/>
    <property type="match status" value="1"/>
</dbReference>
<evidence type="ECO:0000256" key="1">
    <source>
        <dbReference type="SAM" id="SignalP"/>
    </source>
</evidence>
<sequence>MLLTRRSFLASSAAVATAVPTHAAAGLYRSDPARTGCPLTSGLPHLTGAKWSYKLGGRQHCTPALADGLLVSGLNVYQNLYALDAETGKPRWEFRTGNVASPPTIANGMVYAGSGDVRELDRGLFLAIDLKTGQERWRLTTGRIESKSPLAVDDLVYLASDNLNLYALDAQSGREAWKFHFALPHYMVIGHTAPAYADGTIYFGGSGMKLDGTTTYAALFALDARTGALKWQFAPRGRANVRSDDRLQDMVAVAGGVVYGKSDNFLFAVDASTGRQRWIFRAPRAITVPAVTAGRAYVGCFDGTVYVLDSASGAIVDRIPLAGYCDTAPVIAGDIVYLALGANGTQHESWLTAIDLRSKEPLWRFQPESSKGWSFVSPLVTDGRIYAGAYTGMYCLA</sequence>
<dbReference type="Gene3D" id="2.130.10.10">
    <property type="entry name" value="YVTN repeat-like/Quinoprotein amine dehydrogenase"/>
    <property type="match status" value="2"/>
</dbReference>
<evidence type="ECO:0000259" key="2">
    <source>
        <dbReference type="Pfam" id="PF13360"/>
    </source>
</evidence>
<dbReference type="SMART" id="SM00564">
    <property type="entry name" value="PQQ"/>
    <property type="match status" value="7"/>
</dbReference>